<dbReference type="STRING" id="6239.C50E3.13.1"/>
<dbReference type="AGR" id="WB:WBGene00016824"/>
<keyword evidence="4" id="KW-1185">Reference proteome</keyword>
<dbReference type="EMBL" id="BX284605">
    <property type="protein sequence ID" value="CCD67750.1"/>
    <property type="molecule type" value="Genomic_DNA"/>
</dbReference>
<feature type="compositionally biased region" description="Acidic residues" evidence="2">
    <location>
        <begin position="329"/>
        <end position="339"/>
    </location>
</feature>
<feature type="compositionally biased region" description="Basic and acidic residues" evidence="2">
    <location>
        <begin position="231"/>
        <end position="252"/>
    </location>
</feature>
<feature type="compositionally biased region" description="Polar residues" evidence="2">
    <location>
        <begin position="367"/>
        <end position="384"/>
    </location>
</feature>
<dbReference type="AlphaFoldDB" id="Q22936"/>
<dbReference type="SMR" id="Q22936"/>
<dbReference type="RefSeq" id="NP_504969.1">
    <property type="nucleotide sequence ID" value="NM_072568.8"/>
</dbReference>
<keyword evidence="1" id="KW-0175">Coiled coil</keyword>
<evidence type="ECO:0000256" key="2">
    <source>
        <dbReference type="SAM" id="MobiDB-lite"/>
    </source>
</evidence>
<feature type="compositionally biased region" description="Low complexity" evidence="2">
    <location>
        <begin position="9"/>
        <end position="19"/>
    </location>
</feature>
<dbReference type="DIP" id="DIP-27325N"/>
<evidence type="ECO:0000313" key="4">
    <source>
        <dbReference type="Proteomes" id="UP000001940"/>
    </source>
</evidence>
<dbReference type="InParanoid" id="Q22936"/>
<dbReference type="Proteomes" id="UP000001940">
    <property type="component" value="Chromosome V"/>
</dbReference>
<dbReference type="PaxDb" id="6239-C50E3.13"/>
<dbReference type="Bgee" id="WBGene00016824">
    <property type="expression patterns" value="Expressed in germ line (C elegans) and 3 other cell types or tissues"/>
</dbReference>
<accession>Q22936</accession>
<feature type="coiled-coil region" evidence="1">
    <location>
        <begin position="90"/>
        <end position="117"/>
    </location>
</feature>
<name>Q22936_CAEEL</name>
<evidence type="ECO:0000313" key="5">
    <source>
        <dbReference type="WormBase" id="C50E3.13"/>
    </source>
</evidence>
<organism evidence="3 4">
    <name type="scientific">Caenorhabditis elegans</name>
    <dbReference type="NCBI Taxonomy" id="6239"/>
    <lineage>
        <taxon>Eukaryota</taxon>
        <taxon>Metazoa</taxon>
        <taxon>Ecdysozoa</taxon>
        <taxon>Nematoda</taxon>
        <taxon>Chromadorea</taxon>
        <taxon>Rhabditida</taxon>
        <taxon>Rhabditina</taxon>
        <taxon>Rhabditomorpha</taxon>
        <taxon>Rhabditoidea</taxon>
        <taxon>Rhabditidae</taxon>
        <taxon>Peloderinae</taxon>
        <taxon>Caenorhabditis</taxon>
    </lineage>
</organism>
<evidence type="ECO:0000256" key="1">
    <source>
        <dbReference type="SAM" id="Coils"/>
    </source>
</evidence>
<dbReference type="KEGG" id="cel:CELE_C50E3.13"/>
<gene>
    <name evidence="3 5" type="ORF">C50E3.13</name>
    <name evidence="3" type="ORF">CELE_C50E3.13</name>
</gene>
<reference evidence="3 4" key="1">
    <citation type="journal article" date="1998" name="Science">
        <title>Genome sequence of the nematode C. elegans: a platform for investigating biology.</title>
        <authorList>
            <consortium name="The C. elegans sequencing consortium"/>
            <person name="Sulson J.E."/>
            <person name="Waterston R."/>
        </authorList>
    </citation>
    <scope>NUCLEOTIDE SEQUENCE [LARGE SCALE GENOMIC DNA]</scope>
    <source>
        <strain evidence="3 4">Bristol N2</strain>
    </source>
</reference>
<protein>
    <submittedName>
        <fullName evidence="3">Similar to</fullName>
    </submittedName>
</protein>
<dbReference type="HOGENOM" id="CLU_720097_0_0_1"/>
<feature type="region of interest" description="Disordered" evidence="2">
    <location>
        <begin position="307"/>
        <end position="384"/>
    </location>
</feature>
<dbReference type="IntAct" id="Q22936">
    <property type="interactions" value="4"/>
</dbReference>
<sequence length="384" mass="43578">MSGPEELEAGASDSNAGGSSRQGQEQERVEPVLEGVPQPNDQESADEDLTARQPPIQPQVPNASDNLQVPPNLEYLIAVNPSQLITTIQIGAEVARLEELEDEYRQELELIRMTESLGEELLQKENELRSRAGYLGRLDVLENRRNYEDEAAENLAIRTVQNRVLLLRRARAELYERERIARKTFIWRLRRFKNPTDQSVNTWMETLNDRLNRVANSWERRREPHEQAIRDYERLVATRQRTEEDRRRERASNRAGPSNQEDYDSEDEDEHHVDELPDLLELLSLVVNPVIGGGGISTNRAEYLNPRGTEGLGADDPDLNDSGGTVYQSDEEESEDEAEIDHQEGPSNWRPKRPRRDDDEGGSGSSASMWNAPSTSSQALGRSC</sequence>
<evidence type="ECO:0000313" key="3">
    <source>
        <dbReference type="EMBL" id="CCD67750.1"/>
    </source>
</evidence>
<feature type="region of interest" description="Disordered" evidence="2">
    <location>
        <begin position="231"/>
        <end position="272"/>
    </location>
</feature>
<dbReference type="FunCoup" id="Q22936">
    <property type="interactions" value="1"/>
</dbReference>
<dbReference type="UCSC" id="C50E3.13">
    <property type="organism name" value="c. elegans"/>
</dbReference>
<dbReference type="PIR" id="T29682">
    <property type="entry name" value="T29682"/>
</dbReference>
<dbReference type="CTD" id="179145"/>
<dbReference type="GeneID" id="179145"/>
<proteinExistence type="predicted"/>
<feature type="region of interest" description="Disordered" evidence="2">
    <location>
        <begin position="1"/>
        <end position="67"/>
    </location>
</feature>
<dbReference type="WormBase" id="C50E3.13">
    <property type="protein sequence ID" value="CE08906"/>
    <property type="gene ID" value="WBGene00016824"/>
</dbReference>